<dbReference type="SUPFAM" id="SSF117281">
    <property type="entry name" value="Kelch motif"/>
    <property type="match status" value="1"/>
</dbReference>
<sequence>MGYGSGSETQAGQSKEVDFCQGSCHAMHILQVLNSYRQSGTFTDVVLQVDGHEFPCHRATLSASSHFFRTMFHSQMCESRQSLVHLQNISASAMENLLNFMYEGKVDVDESNVESVFRAADLLGVTVLSKACIQFLESQVDHSNCLGIMQFASSFFINPLAEQCRKLLYQDFVEVYKHDEFLSLTREHLMDLLSSEQLQVNREEVLVEAVLKWVHHDPNSRKWALRELLEQIRLPLVDPVFFLNTVEADEIIQDCKECQPLLMEVRKYHLFGKEVNSPWTQPRRLSDRSEMIVVIGGCDKKGYSRLAFTEKYNPHTREWIAAASIPGYSKSEFAACELQNDIYVSGGQLNSSDVWRYMSQLDHWVRVASLTKARWRHKMTALLGKLYVAGGYNGYERLSSVECYSSYDNHWESVAPLLLPVSSAAFVGCSGKLYVIGGAISDESNTNKVQCYDPVEDKWNYMASSPFAQRCINAIALDNKIYVVGGLLDKIYSYSPKTDTWDIVADMPMKVESCGLTVCRGKMYILGGRDEFGSGTDRVFVFSPESGELTKEPPMSRSVSYHGCVTVTQYLSQKRVA</sequence>
<reference evidence="4" key="1">
    <citation type="thesis" date="2021" institute="BYU ScholarsArchive" country="Provo, UT, USA">
        <title>Applications of and Algorithms for Genome Assembly and Genomic Analyses with an Emphasis on Marine Teleosts.</title>
        <authorList>
            <person name="Pickett B.D."/>
        </authorList>
    </citation>
    <scope>NUCLEOTIDE SEQUENCE</scope>
    <source>
        <strain evidence="4">HI-2016</strain>
    </source>
</reference>
<evidence type="ECO:0000313" key="4">
    <source>
        <dbReference type="EMBL" id="KAG9351563.1"/>
    </source>
</evidence>
<keyword evidence="2" id="KW-0677">Repeat</keyword>
<dbReference type="InterPro" id="IPR015915">
    <property type="entry name" value="Kelch-typ_b-propeller"/>
</dbReference>
<dbReference type="InterPro" id="IPR011333">
    <property type="entry name" value="SKP1/BTB/POZ_sf"/>
</dbReference>
<dbReference type="Gene3D" id="2.120.10.80">
    <property type="entry name" value="Kelch-type beta propeller"/>
    <property type="match status" value="1"/>
</dbReference>
<protein>
    <recommendedName>
        <fullName evidence="3">BTB domain-containing protein</fullName>
    </recommendedName>
</protein>
<proteinExistence type="predicted"/>
<name>A0A8T2PE06_9TELE</name>
<dbReference type="PROSITE" id="PS50097">
    <property type="entry name" value="BTB"/>
    <property type="match status" value="1"/>
</dbReference>
<dbReference type="PANTHER" id="PTHR24412">
    <property type="entry name" value="KELCH PROTEIN"/>
    <property type="match status" value="1"/>
</dbReference>
<dbReference type="InterPro" id="IPR017096">
    <property type="entry name" value="BTB-kelch_protein"/>
</dbReference>
<dbReference type="InterPro" id="IPR030601">
    <property type="entry name" value="KLHL35_BTB_POZ_dom"/>
</dbReference>
<evidence type="ECO:0000256" key="1">
    <source>
        <dbReference type="ARBA" id="ARBA00022441"/>
    </source>
</evidence>
<feature type="domain" description="BTB" evidence="3">
    <location>
        <begin position="43"/>
        <end position="110"/>
    </location>
</feature>
<evidence type="ECO:0000313" key="5">
    <source>
        <dbReference type="Proteomes" id="UP000824540"/>
    </source>
</evidence>
<accession>A0A8T2PE06</accession>
<dbReference type="SUPFAM" id="SSF54695">
    <property type="entry name" value="POZ domain"/>
    <property type="match status" value="1"/>
</dbReference>
<evidence type="ECO:0000259" key="3">
    <source>
        <dbReference type="PROSITE" id="PS50097"/>
    </source>
</evidence>
<dbReference type="Pfam" id="PF00651">
    <property type="entry name" value="BTB"/>
    <property type="match status" value="1"/>
</dbReference>
<gene>
    <name evidence="4" type="ORF">JZ751_022814</name>
</gene>
<dbReference type="SMART" id="SM00612">
    <property type="entry name" value="Kelch"/>
    <property type="match status" value="6"/>
</dbReference>
<dbReference type="PIRSF" id="PIRSF037037">
    <property type="entry name" value="Kelch-like_protein_gigaxonin"/>
    <property type="match status" value="1"/>
</dbReference>
<dbReference type="Pfam" id="PF07707">
    <property type="entry name" value="BACK"/>
    <property type="match status" value="1"/>
</dbReference>
<dbReference type="AlphaFoldDB" id="A0A8T2PE06"/>
<dbReference type="InterPro" id="IPR000210">
    <property type="entry name" value="BTB/POZ_dom"/>
</dbReference>
<dbReference type="Pfam" id="PF01344">
    <property type="entry name" value="Kelch_1"/>
    <property type="match status" value="1"/>
</dbReference>
<dbReference type="PANTHER" id="PTHR24412:SF187">
    <property type="entry name" value="KELCH-LIKE PROTEIN 35"/>
    <property type="match status" value="1"/>
</dbReference>
<dbReference type="CDD" id="cd18265">
    <property type="entry name" value="BTB_POZ_KLHL35"/>
    <property type="match status" value="1"/>
</dbReference>
<dbReference type="EMBL" id="JAFBMS010000006">
    <property type="protein sequence ID" value="KAG9351563.1"/>
    <property type="molecule type" value="Genomic_DNA"/>
</dbReference>
<keyword evidence="1" id="KW-0880">Kelch repeat</keyword>
<dbReference type="Gene3D" id="1.25.40.420">
    <property type="match status" value="1"/>
</dbReference>
<dbReference type="Gene3D" id="3.30.710.10">
    <property type="entry name" value="Potassium Channel Kv1.1, Chain A"/>
    <property type="match status" value="1"/>
</dbReference>
<dbReference type="SMART" id="SM00875">
    <property type="entry name" value="BACK"/>
    <property type="match status" value="1"/>
</dbReference>
<dbReference type="SMART" id="SM00225">
    <property type="entry name" value="BTB"/>
    <property type="match status" value="1"/>
</dbReference>
<dbReference type="OrthoDB" id="19132at2759"/>
<evidence type="ECO:0000256" key="2">
    <source>
        <dbReference type="ARBA" id="ARBA00022737"/>
    </source>
</evidence>
<dbReference type="Proteomes" id="UP000824540">
    <property type="component" value="Unassembled WGS sequence"/>
</dbReference>
<dbReference type="Pfam" id="PF24681">
    <property type="entry name" value="Kelch_KLHDC2_KLHL20_DRC7"/>
    <property type="match status" value="1"/>
</dbReference>
<dbReference type="InterPro" id="IPR006652">
    <property type="entry name" value="Kelch_1"/>
</dbReference>
<comment type="caution">
    <text evidence="4">The sequence shown here is derived from an EMBL/GenBank/DDBJ whole genome shotgun (WGS) entry which is preliminary data.</text>
</comment>
<keyword evidence="5" id="KW-1185">Reference proteome</keyword>
<dbReference type="InterPro" id="IPR011705">
    <property type="entry name" value="BACK"/>
</dbReference>
<dbReference type="FunFam" id="1.25.40.420:FF:000001">
    <property type="entry name" value="Kelch-like family member 12"/>
    <property type="match status" value="1"/>
</dbReference>
<organism evidence="4 5">
    <name type="scientific">Albula glossodonta</name>
    <name type="common">roundjaw bonefish</name>
    <dbReference type="NCBI Taxonomy" id="121402"/>
    <lineage>
        <taxon>Eukaryota</taxon>
        <taxon>Metazoa</taxon>
        <taxon>Chordata</taxon>
        <taxon>Craniata</taxon>
        <taxon>Vertebrata</taxon>
        <taxon>Euteleostomi</taxon>
        <taxon>Actinopterygii</taxon>
        <taxon>Neopterygii</taxon>
        <taxon>Teleostei</taxon>
        <taxon>Albuliformes</taxon>
        <taxon>Albulidae</taxon>
        <taxon>Albula</taxon>
    </lineage>
</organism>